<comment type="caution">
    <text evidence="2">The sequence shown here is derived from an EMBL/GenBank/DDBJ whole genome shotgun (WGS) entry which is preliminary data.</text>
</comment>
<reference evidence="2" key="1">
    <citation type="submission" date="2019-07" db="EMBL/GenBank/DDBJ databases">
        <title>Genomic Encyclopedia of Type Strains, Phase IV (KMG-IV): sequencing the most valuable type-strain genomes for metagenomic binning, comparative biology and taxonomic classification.</title>
        <authorList>
            <person name="Goeker M."/>
        </authorList>
    </citation>
    <scope>NUCLEOTIDE SEQUENCE</scope>
    <source>
        <strain evidence="2">DSM 44596</strain>
    </source>
</reference>
<name>A0A652YXY6_NOCGL</name>
<evidence type="ECO:0000313" key="2">
    <source>
        <dbReference type="EMBL" id="TYQ08551.1"/>
    </source>
</evidence>
<dbReference type="EMBL" id="VNIQ01000001">
    <property type="protein sequence ID" value="TYQ08551.1"/>
    <property type="molecule type" value="Genomic_DNA"/>
</dbReference>
<accession>A0A652YXY6</accession>
<feature type="compositionally biased region" description="Low complexity" evidence="1">
    <location>
        <begin position="129"/>
        <end position="161"/>
    </location>
</feature>
<feature type="compositionally biased region" description="Low complexity" evidence="1">
    <location>
        <begin position="74"/>
        <end position="121"/>
    </location>
</feature>
<gene>
    <name evidence="2" type="ORF">FNL38_101924</name>
</gene>
<feature type="region of interest" description="Disordered" evidence="1">
    <location>
        <begin position="57"/>
        <end position="161"/>
    </location>
</feature>
<dbReference type="AlphaFoldDB" id="A0A652YXY6"/>
<evidence type="ECO:0000256" key="1">
    <source>
        <dbReference type="SAM" id="MobiDB-lite"/>
    </source>
</evidence>
<protein>
    <submittedName>
        <fullName evidence="2">Uncharacterized protein</fullName>
    </submittedName>
</protein>
<sequence>MTEQEPRRGLDRLIHLDWMPSRLFGGRMRTSTFILVVAWILAYVANAYLNPAEPTVATPAPAAGSSVTEPYTQPPVATTTTAVPESSTPPSSESVPSTTVVPGSATPGSAQSGVSTTVTTTAPPPGPPVGNSGNENSNSGNSNSTVTTIPSTTAATTSGAG</sequence>
<organism evidence="2">
    <name type="scientific">Nocardia globerula</name>
    <dbReference type="NCBI Taxonomy" id="1818"/>
    <lineage>
        <taxon>Bacteria</taxon>
        <taxon>Bacillati</taxon>
        <taxon>Actinomycetota</taxon>
        <taxon>Actinomycetes</taxon>
        <taxon>Mycobacteriales</taxon>
        <taxon>Nocardiaceae</taxon>
        <taxon>Nocardia</taxon>
    </lineage>
</organism>
<proteinExistence type="predicted"/>